<dbReference type="CDD" id="cd00038">
    <property type="entry name" value="CAP_ED"/>
    <property type="match status" value="1"/>
</dbReference>
<dbReference type="GO" id="GO:0003677">
    <property type="term" value="F:DNA binding"/>
    <property type="evidence" value="ECO:0007669"/>
    <property type="project" value="UniProtKB-KW"/>
</dbReference>
<dbReference type="InterPro" id="IPR018490">
    <property type="entry name" value="cNMP-bd_dom_sf"/>
</dbReference>
<evidence type="ECO:0000256" key="3">
    <source>
        <dbReference type="ARBA" id="ARBA00023163"/>
    </source>
</evidence>
<dbReference type="PANTHER" id="PTHR24567:SF74">
    <property type="entry name" value="HTH-TYPE TRANSCRIPTIONAL REGULATOR ARCR"/>
    <property type="match status" value="1"/>
</dbReference>
<dbReference type="InterPro" id="IPR036390">
    <property type="entry name" value="WH_DNA-bd_sf"/>
</dbReference>
<dbReference type="PANTHER" id="PTHR24567">
    <property type="entry name" value="CRP FAMILY TRANSCRIPTIONAL REGULATORY PROTEIN"/>
    <property type="match status" value="1"/>
</dbReference>
<keyword evidence="2" id="KW-0238">DNA-binding</keyword>
<dbReference type="SUPFAM" id="SSF46785">
    <property type="entry name" value="Winged helix' DNA-binding domain"/>
    <property type="match status" value="1"/>
</dbReference>
<dbReference type="Pfam" id="PF00027">
    <property type="entry name" value="cNMP_binding"/>
    <property type="match status" value="1"/>
</dbReference>
<dbReference type="EMBL" id="PDKB01000004">
    <property type="protein sequence ID" value="RBQ29577.1"/>
    <property type="molecule type" value="Genomic_DNA"/>
</dbReference>
<evidence type="ECO:0000259" key="4">
    <source>
        <dbReference type="PROSITE" id="PS50042"/>
    </source>
</evidence>
<evidence type="ECO:0000313" key="6">
    <source>
        <dbReference type="EMBL" id="RBQ29577.1"/>
    </source>
</evidence>
<dbReference type="InterPro" id="IPR036388">
    <property type="entry name" value="WH-like_DNA-bd_sf"/>
</dbReference>
<keyword evidence="1" id="KW-0805">Transcription regulation</keyword>
<feature type="domain" description="HTH crp-type" evidence="5">
    <location>
        <begin position="142"/>
        <end position="201"/>
    </location>
</feature>
<feature type="domain" description="Cyclic nucleotide-binding" evidence="4">
    <location>
        <begin position="6"/>
        <end position="72"/>
    </location>
</feature>
<dbReference type="Gene3D" id="2.60.120.10">
    <property type="entry name" value="Jelly Rolls"/>
    <property type="match status" value="1"/>
</dbReference>
<dbReference type="RefSeq" id="WP_113893243.1">
    <property type="nucleotide sequence ID" value="NZ_JANJGA010000007.1"/>
</dbReference>
<dbReference type="GO" id="GO:0005829">
    <property type="term" value="C:cytosol"/>
    <property type="evidence" value="ECO:0007669"/>
    <property type="project" value="TreeGrafter"/>
</dbReference>
<evidence type="ECO:0000259" key="5">
    <source>
        <dbReference type="PROSITE" id="PS51063"/>
    </source>
</evidence>
<gene>
    <name evidence="6" type="ORF">CRU91_02950</name>
</gene>
<dbReference type="InterPro" id="IPR000595">
    <property type="entry name" value="cNMP-bd_dom"/>
</dbReference>
<evidence type="ECO:0000313" key="7">
    <source>
        <dbReference type="Proteomes" id="UP000252669"/>
    </source>
</evidence>
<dbReference type="Gene3D" id="1.10.10.10">
    <property type="entry name" value="Winged helix-like DNA-binding domain superfamily/Winged helix DNA-binding domain"/>
    <property type="match status" value="1"/>
</dbReference>
<sequence length="201" mass="22691">MENFDFFSELNEELVNNIKSSSKYVEIPKGTILFYEGDICKEVLYLIEGNIKLSVSANTNDEIPLYDFCQGEQCIVNIASAISQTKAVATAESTTLIKGYLIPIDVIQNLIVHSPSYQKMIFSLFTLRYSSLTTLIEDIKFKRLDSRILDFLKSYNSKEIKITNSEIASSLGTSRTVINRVLQDLKNKNLIKLARGTITIL</sequence>
<dbReference type="PROSITE" id="PS50042">
    <property type="entry name" value="CNMP_BINDING_3"/>
    <property type="match status" value="1"/>
</dbReference>
<dbReference type="InterPro" id="IPR050397">
    <property type="entry name" value="Env_Response_Regulators"/>
</dbReference>
<dbReference type="InterPro" id="IPR012318">
    <property type="entry name" value="HTH_CRP"/>
</dbReference>
<protein>
    <recommendedName>
        <fullName evidence="8">Transcriptional regulator, Crp/Fnr family</fullName>
    </recommendedName>
</protein>
<keyword evidence="3" id="KW-0804">Transcription</keyword>
<dbReference type="GO" id="GO:0003700">
    <property type="term" value="F:DNA-binding transcription factor activity"/>
    <property type="evidence" value="ECO:0007669"/>
    <property type="project" value="TreeGrafter"/>
</dbReference>
<evidence type="ECO:0008006" key="8">
    <source>
        <dbReference type="Google" id="ProtNLM"/>
    </source>
</evidence>
<evidence type="ECO:0000256" key="2">
    <source>
        <dbReference type="ARBA" id="ARBA00023125"/>
    </source>
</evidence>
<dbReference type="AlphaFoldDB" id="A0A366MU38"/>
<dbReference type="Pfam" id="PF13545">
    <property type="entry name" value="HTH_Crp_2"/>
    <property type="match status" value="1"/>
</dbReference>
<dbReference type="OrthoDB" id="9776746at2"/>
<dbReference type="PROSITE" id="PS51063">
    <property type="entry name" value="HTH_CRP_2"/>
    <property type="match status" value="1"/>
</dbReference>
<dbReference type="SUPFAM" id="SSF51206">
    <property type="entry name" value="cAMP-binding domain-like"/>
    <property type="match status" value="1"/>
</dbReference>
<proteinExistence type="predicted"/>
<dbReference type="Proteomes" id="UP000252669">
    <property type="component" value="Unassembled WGS sequence"/>
</dbReference>
<evidence type="ECO:0000256" key="1">
    <source>
        <dbReference type="ARBA" id="ARBA00023015"/>
    </source>
</evidence>
<dbReference type="InterPro" id="IPR014710">
    <property type="entry name" value="RmlC-like_jellyroll"/>
</dbReference>
<reference evidence="6 7" key="1">
    <citation type="submission" date="2017-10" db="EMBL/GenBank/DDBJ databases">
        <title>Genomics of the genus Arcobacter.</title>
        <authorList>
            <person name="Perez-Cataluna A."/>
            <person name="Figueras M.J."/>
        </authorList>
    </citation>
    <scope>NUCLEOTIDE SEQUENCE [LARGE SCALE GENOMIC DNA]</scope>
    <source>
        <strain evidence="6 7">CECT 9230</strain>
    </source>
</reference>
<accession>A0A366MU38</accession>
<organism evidence="6 7">
    <name type="scientific">Aliarcobacter vitoriensis</name>
    <dbReference type="NCBI Taxonomy" id="2011099"/>
    <lineage>
        <taxon>Bacteria</taxon>
        <taxon>Pseudomonadati</taxon>
        <taxon>Campylobacterota</taxon>
        <taxon>Epsilonproteobacteria</taxon>
        <taxon>Campylobacterales</taxon>
        <taxon>Arcobacteraceae</taxon>
        <taxon>Aliarcobacter</taxon>
    </lineage>
</organism>
<name>A0A366MU38_9BACT</name>
<keyword evidence="7" id="KW-1185">Reference proteome</keyword>
<comment type="caution">
    <text evidence="6">The sequence shown here is derived from an EMBL/GenBank/DDBJ whole genome shotgun (WGS) entry which is preliminary data.</text>
</comment>